<dbReference type="HOGENOM" id="CLU_011226_4_0_1"/>
<dbReference type="Gene3D" id="1.20.1050.10">
    <property type="match status" value="1"/>
</dbReference>
<dbReference type="Gene3D" id="3.40.30.10">
    <property type="entry name" value="Glutaredoxin"/>
    <property type="match status" value="1"/>
</dbReference>
<dbReference type="Pfam" id="PF13409">
    <property type="entry name" value="GST_N_2"/>
    <property type="match status" value="1"/>
</dbReference>
<dbReference type="InterPro" id="IPR004045">
    <property type="entry name" value="Glutathione_S-Trfase_N"/>
</dbReference>
<dbReference type="OrthoDB" id="4951845at2759"/>
<accession>A0A067SQV5</accession>
<dbReference type="SUPFAM" id="SSF47616">
    <property type="entry name" value="GST C-terminal domain-like"/>
    <property type="match status" value="1"/>
</dbReference>
<dbReference type="AlphaFoldDB" id="A0A067SQV5"/>
<name>A0A067SQV5_GALM3</name>
<dbReference type="Pfam" id="PF22041">
    <property type="entry name" value="GST_C_7"/>
    <property type="match status" value="1"/>
</dbReference>
<dbReference type="InterPro" id="IPR036249">
    <property type="entry name" value="Thioredoxin-like_sf"/>
</dbReference>
<evidence type="ECO:0000313" key="2">
    <source>
        <dbReference type="EMBL" id="KDR72407.1"/>
    </source>
</evidence>
<dbReference type="STRING" id="685588.A0A067SQV5"/>
<dbReference type="EMBL" id="KL142389">
    <property type="protein sequence ID" value="KDR72407.1"/>
    <property type="molecule type" value="Genomic_DNA"/>
</dbReference>
<dbReference type="PROSITE" id="PS50404">
    <property type="entry name" value="GST_NTER"/>
    <property type="match status" value="1"/>
</dbReference>
<protein>
    <recommendedName>
        <fullName evidence="1">GST N-terminal domain-containing protein</fullName>
    </recommendedName>
</protein>
<dbReference type="SUPFAM" id="SSF52833">
    <property type="entry name" value="Thioredoxin-like"/>
    <property type="match status" value="1"/>
</dbReference>
<evidence type="ECO:0000313" key="3">
    <source>
        <dbReference type="Proteomes" id="UP000027222"/>
    </source>
</evidence>
<gene>
    <name evidence="2" type="ORF">GALMADRAFT_253215</name>
</gene>
<proteinExistence type="predicted"/>
<sequence>MTIILYDIPSTLPGDALNPSTWKTRYTLNIKGIPYTTEWVEFPDIEPLAKKLGISPTLKKPDGSPLYTLPAIYDPSTGTYVSESLRIAEYLEKTYPDAPTIFPNNTAGLQMAFTDAFMSKIPKLLPFILPAQVLRLNSPSAEYIRRSREKDFGKTLEEVLPKGEEAVRQWAAYKDGLGTVDAWYSKNGGMGPFLLGETPSWADVVVGAFSMWCRKVWGEGSQEWKDIMSWHDGRWQTIMEGLKKYETVN</sequence>
<dbReference type="InterPro" id="IPR036282">
    <property type="entry name" value="Glutathione-S-Trfase_C_sf"/>
</dbReference>
<organism evidence="2 3">
    <name type="scientific">Galerina marginata (strain CBS 339.88)</name>
    <dbReference type="NCBI Taxonomy" id="685588"/>
    <lineage>
        <taxon>Eukaryota</taxon>
        <taxon>Fungi</taxon>
        <taxon>Dikarya</taxon>
        <taxon>Basidiomycota</taxon>
        <taxon>Agaricomycotina</taxon>
        <taxon>Agaricomycetes</taxon>
        <taxon>Agaricomycetidae</taxon>
        <taxon>Agaricales</taxon>
        <taxon>Agaricineae</taxon>
        <taxon>Strophariaceae</taxon>
        <taxon>Galerina</taxon>
    </lineage>
</organism>
<evidence type="ECO:0000259" key="1">
    <source>
        <dbReference type="PROSITE" id="PS50404"/>
    </source>
</evidence>
<feature type="domain" description="GST N-terminal" evidence="1">
    <location>
        <begin position="8"/>
        <end position="99"/>
    </location>
</feature>
<reference evidence="3" key="1">
    <citation type="journal article" date="2014" name="Proc. Natl. Acad. Sci. U.S.A.">
        <title>Extensive sampling of basidiomycete genomes demonstrates inadequacy of the white-rot/brown-rot paradigm for wood decay fungi.</title>
        <authorList>
            <person name="Riley R."/>
            <person name="Salamov A.A."/>
            <person name="Brown D.W."/>
            <person name="Nagy L.G."/>
            <person name="Floudas D."/>
            <person name="Held B.W."/>
            <person name="Levasseur A."/>
            <person name="Lombard V."/>
            <person name="Morin E."/>
            <person name="Otillar R."/>
            <person name="Lindquist E.A."/>
            <person name="Sun H."/>
            <person name="LaButti K.M."/>
            <person name="Schmutz J."/>
            <person name="Jabbour D."/>
            <person name="Luo H."/>
            <person name="Baker S.E."/>
            <person name="Pisabarro A.G."/>
            <person name="Walton J.D."/>
            <person name="Blanchette R.A."/>
            <person name="Henrissat B."/>
            <person name="Martin F."/>
            <person name="Cullen D."/>
            <person name="Hibbett D.S."/>
            <person name="Grigoriev I.V."/>
        </authorList>
    </citation>
    <scope>NUCLEOTIDE SEQUENCE [LARGE SCALE GENOMIC DNA]</scope>
    <source>
        <strain evidence="3">CBS 339.88</strain>
    </source>
</reference>
<keyword evidence="3" id="KW-1185">Reference proteome</keyword>
<dbReference type="Proteomes" id="UP000027222">
    <property type="component" value="Unassembled WGS sequence"/>
</dbReference>
<dbReference type="InterPro" id="IPR054416">
    <property type="entry name" value="GST_UstS-like_C"/>
</dbReference>